<evidence type="ECO:0000313" key="3">
    <source>
        <dbReference type="Proteomes" id="UP000824120"/>
    </source>
</evidence>
<organism evidence="2 3">
    <name type="scientific">Solanum commersonii</name>
    <name type="common">Commerson's wild potato</name>
    <name type="synonym">Commerson's nightshade</name>
    <dbReference type="NCBI Taxonomy" id="4109"/>
    <lineage>
        <taxon>Eukaryota</taxon>
        <taxon>Viridiplantae</taxon>
        <taxon>Streptophyta</taxon>
        <taxon>Embryophyta</taxon>
        <taxon>Tracheophyta</taxon>
        <taxon>Spermatophyta</taxon>
        <taxon>Magnoliopsida</taxon>
        <taxon>eudicotyledons</taxon>
        <taxon>Gunneridae</taxon>
        <taxon>Pentapetalae</taxon>
        <taxon>asterids</taxon>
        <taxon>lamiids</taxon>
        <taxon>Solanales</taxon>
        <taxon>Solanaceae</taxon>
        <taxon>Solanoideae</taxon>
        <taxon>Solaneae</taxon>
        <taxon>Solanum</taxon>
    </lineage>
</organism>
<dbReference type="InterPro" id="IPR039928">
    <property type="entry name" value="LNK"/>
</dbReference>
<evidence type="ECO:0000256" key="1">
    <source>
        <dbReference type="SAM" id="MobiDB-lite"/>
    </source>
</evidence>
<dbReference type="GO" id="GO:0006355">
    <property type="term" value="P:regulation of DNA-templated transcription"/>
    <property type="evidence" value="ECO:0007669"/>
    <property type="project" value="InterPro"/>
</dbReference>
<sequence>MQGTIQDWAGIDADVGGDYYLFWVLVSWEVVKDIIKELGSCLYIFLDFYLMASQAEVAVKLEHDKGDNRVSDEEISMEESVLQHLENLTSQLTEETRICFRDSLYRLAGNSKHDACQSRNAMPDQDSTWFNEEETTESRTNVIDRTVANFLFSNVEFGASEGSSLDFTEATNIRQHSGGGMLWNISAGSSGCDAPTFSG</sequence>
<dbReference type="PANTHER" id="PTHR33334:SF10">
    <property type="entry name" value="PROTEIN LNK4"/>
    <property type="match status" value="1"/>
</dbReference>
<protein>
    <submittedName>
        <fullName evidence="2">Uncharacterized protein</fullName>
    </submittedName>
</protein>
<dbReference type="Proteomes" id="UP000824120">
    <property type="component" value="Chromosome 2"/>
</dbReference>
<dbReference type="EMBL" id="JACXVP010000002">
    <property type="protein sequence ID" value="KAG5626449.1"/>
    <property type="molecule type" value="Genomic_DNA"/>
</dbReference>
<keyword evidence="3" id="KW-1185">Reference proteome</keyword>
<dbReference type="OrthoDB" id="1939712at2759"/>
<name>A0A9J6AQ50_SOLCO</name>
<dbReference type="AlphaFoldDB" id="A0A9J6AQ50"/>
<reference evidence="2 3" key="1">
    <citation type="submission" date="2020-09" db="EMBL/GenBank/DDBJ databases">
        <title>De no assembly of potato wild relative species, Solanum commersonii.</title>
        <authorList>
            <person name="Cho K."/>
        </authorList>
    </citation>
    <scope>NUCLEOTIDE SEQUENCE [LARGE SCALE GENOMIC DNA]</scope>
    <source>
        <strain evidence="2">LZ3.2</strain>
        <tissue evidence="2">Leaf</tissue>
    </source>
</reference>
<accession>A0A9J6AQ50</accession>
<comment type="caution">
    <text evidence="2">The sequence shown here is derived from an EMBL/GenBank/DDBJ whole genome shotgun (WGS) entry which is preliminary data.</text>
</comment>
<proteinExistence type="predicted"/>
<evidence type="ECO:0000313" key="2">
    <source>
        <dbReference type="EMBL" id="KAG5626449.1"/>
    </source>
</evidence>
<gene>
    <name evidence="2" type="ORF">H5410_011667</name>
</gene>
<dbReference type="GO" id="GO:0007623">
    <property type="term" value="P:circadian rhythm"/>
    <property type="evidence" value="ECO:0007669"/>
    <property type="project" value="InterPro"/>
</dbReference>
<feature type="compositionally biased region" description="Polar residues" evidence="1">
    <location>
        <begin position="117"/>
        <end position="130"/>
    </location>
</feature>
<dbReference type="PANTHER" id="PTHR33334">
    <property type="entry name" value="PROTEIN LNK1"/>
    <property type="match status" value="1"/>
</dbReference>
<feature type="region of interest" description="Disordered" evidence="1">
    <location>
        <begin position="116"/>
        <end position="135"/>
    </location>
</feature>